<accession>A0AAD4VLM6</accession>
<dbReference type="EMBL" id="JAJFAZ020000005">
    <property type="protein sequence ID" value="KAI5327350.1"/>
    <property type="molecule type" value="Genomic_DNA"/>
</dbReference>
<reference evidence="1 2" key="1">
    <citation type="journal article" date="2022" name="G3 (Bethesda)">
        <title>Whole-genome sequence and methylome profiling of the almond [Prunus dulcis (Mill.) D.A. Webb] cultivar 'Nonpareil'.</title>
        <authorList>
            <person name="D'Amico-Willman K.M."/>
            <person name="Ouma W.Z."/>
            <person name="Meulia T."/>
            <person name="Sideli G.M."/>
            <person name="Gradziel T.M."/>
            <person name="Fresnedo-Ramirez J."/>
        </authorList>
    </citation>
    <scope>NUCLEOTIDE SEQUENCE [LARGE SCALE GENOMIC DNA]</scope>
    <source>
        <strain evidence="1">Clone GOH B32 T37-40</strain>
    </source>
</reference>
<organism evidence="1 2">
    <name type="scientific">Prunus dulcis</name>
    <name type="common">Almond</name>
    <name type="synonym">Amygdalus dulcis</name>
    <dbReference type="NCBI Taxonomy" id="3755"/>
    <lineage>
        <taxon>Eukaryota</taxon>
        <taxon>Viridiplantae</taxon>
        <taxon>Streptophyta</taxon>
        <taxon>Embryophyta</taxon>
        <taxon>Tracheophyta</taxon>
        <taxon>Spermatophyta</taxon>
        <taxon>Magnoliopsida</taxon>
        <taxon>eudicotyledons</taxon>
        <taxon>Gunneridae</taxon>
        <taxon>Pentapetalae</taxon>
        <taxon>rosids</taxon>
        <taxon>fabids</taxon>
        <taxon>Rosales</taxon>
        <taxon>Rosaceae</taxon>
        <taxon>Amygdaloideae</taxon>
        <taxon>Amygdaleae</taxon>
        <taxon>Prunus</taxon>
    </lineage>
</organism>
<sequence>MLGAIGNLMAQVRPHIRGVRQAGDPEPVVDTGIFPTLPSLMPVAMKEQSASQVEAVNMSAPLIVDPERDTDIPVGGGDAPVISQFSESDPFNFKLDQEA</sequence>
<gene>
    <name evidence="1" type="ORF">L3X38_026746</name>
</gene>
<dbReference type="Proteomes" id="UP001054821">
    <property type="component" value="Chromosome 5"/>
</dbReference>
<proteinExistence type="predicted"/>
<keyword evidence="2" id="KW-1185">Reference proteome</keyword>
<protein>
    <submittedName>
        <fullName evidence="1">Uncharacterized protein</fullName>
    </submittedName>
</protein>
<evidence type="ECO:0000313" key="1">
    <source>
        <dbReference type="EMBL" id="KAI5327350.1"/>
    </source>
</evidence>
<name>A0AAD4VLM6_PRUDU</name>
<evidence type="ECO:0000313" key="2">
    <source>
        <dbReference type="Proteomes" id="UP001054821"/>
    </source>
</evidence>
<dbReference type="AlphaFoldDB" id="A0AAD4VLM6"/>
<comment type="caution">
    <text evidence="1">The sequence shown here is derived from an EMBL/GenBank/DDBJ whole genome shotgun (WGS) entry which is preliminary data.</text>
</comment>